<feature type="compositionally biased region" description="Basic and acidic residues" evidence="1">
    <location>
        <begin position="795"/>
        <end position="807"/>
    </location>
</feature>
<feature type="region of interest" description="Disordered" evidence="1">
    <location>
        <begin position="1"/>
        <end position="83"/>
    </location>
</feature>
<organism evidence="4 5">
    <name type="scientific">Marasmius oreades</name>
    <name type="common">fairy-ring Marasmius</name>
    <dbReference type="NCBI Taxonomy" id="181124"/>
    <lineage>
        <taxon>Eukaryota</taxon>
        <taxon>Fungi</taxon>
        <taxon>Dikarya</taxon>
        <taxon>Basidiomycota</taxon>
        <taxon>Agaricomycotina</taxon>
        <taxon>Agaricomycetes</taxon>
        <taxon>Agaricomycetidae</taxon>
        <taxon>Agaricales</taxon>
        <taxon>Marasmiineae</taxon>
        <taxon>Marasmiaceae</taxon>
        <taxon>Marasmius</taxon>
    </lineage>
</organism>
<keyword evidence="2" id="KW-0812">Transmembrane</keyword>
<keyword evidence="2" id="KW-1133">Transmembrane helix</keyword>
<proteinExistence type="predicted"/>
<feature type="region of interest" description="Disordered" evidence="1">
    <location>
        <begin position="782"/>
        <end position="822"/>
    </location>
</feature>
<dbReference type="Pfam" id="PF20153">
    <property type="entry name" value="DUF6535"/>
    <property type="match status" value="1"/>
</dbReference>
<gene>
    <name evidence="4" type="ORF">E1B28_002059</name>
</gene>
<feature type="transmembrane region" description="Helical" evidence="2">
    <location>
        <begin position="111"/>
        <end position="133"/>
    </location>
</feature>
<dbReference type="AlphaFoldDB" id="A0A9P8AFU3"/>
<feature type="domain" description="DUF6535" evidence="3">
    <location>
        <begin position="86"/>
        <end position="258"/>
    </location>
</feature>
<sequence length="822" mass="92848">MASSEDSKDSSNAPEHVGGRERTTGQSEPTTKESSDGDPRKINSEAKSLSDPTPQAKDEPANQRPVLGAGTSQAPKPEKPTLQKSWDAIMKTVDTLDDDLVKGYKEDIDTLLVFAGLFSAVVTAFAVESYQWLEEDPADKSVALLSQIVQNMSGQTTLPSSPSPFSPSSSVVRINTFWFLSLTLALVDALFGLLCKQWLREHQRQTNTRTPSQALALRWLRHQSFEQWHVPTILASLPILLEMALFLFFAGLLELLWNRHPVPFALAFTIIGLAALFYLTTTILPGFTIVRQALCVHPDFIMAGFLLPRRISYLPAIHLICPYKSPQSWLMFRLFSAVFHIPGCKRLLYSAMVLFNASWKKDSEHLLTFTVTKNILNISNWSSLDLNIIRRFARLPHCPDLYVLKGFRWLVQETRDIPSMKPHVNNALAEVPKHLVMPAVFEWWHTLPSFNDFVQPSDENLFGDPVSTHRSALTCQILCFRHMLVIEEDGWSVQIAEDLWQRILKQPNNSPFMRALLHPEDVLMRQTTAWRVELLKFYAQHWDELDIESQGKLVRPLAKAIIVFLDSSDHNVESTLATSTHGLEFFTSLNNKLSGTKGIADYSFYTENWVVLMSRLRHIHQLPLLHFKPIPGLFPILQQELESLLGGSTPESVLGPVLDSHEQCWEHVNIDYYKEQLVRMSIHHINNALSSSQDSQQSSLPTSAIITSRRYLDFLTFLNNKVDTEPSFLRRCEEEIFNDWVDALEHIRVLRRLPSGYFQPVSRYDKVTGKIVGVYTPRNKMGGSAGGSEVAGGRNPEDQTTRQRILVDGDGDVGGPGAENSV</sequence>
<feature type="transmembrane region" description="Helical" evidence="2">
    <location>
        <begin position="264"/>
        <end position="284"/>
    </location>
</feature>
<dbReference type="InterPro" id="IPR045338">
    <property type="entry name" value="DUF6535"/>
</dbReference>
<keyword evidence="2" id="KW-0472">Membrane</keyword>
<comment type="caution">
    <text evidence="4">The sequence shown here is derived from an EMBL/GenBank/DDBJ whole genome shotgun (WGS) entry which is preliminary data.</text>
</comment>
<evidence type="ECO:0000256" key="2">
    <source>
        <dbReference type="SAM" id="Phobius"/>
    </source>
</evidence>
<dbReference type="OrthoDB" id="3235960at2759"/>
<dbReference type="GeneID" id="66071135"/>
<keyword evidence="5" id="KW-1185">Reference proteome</keyword>
<dbReference type="Proteomes" id="UP001049176">
    <property type="component" value="Chromosome 1"/>
</dbReference>
<evidence type="ECO:0000259" key="3">
    <source>
        <dbReference type="Pfam" id="PF20153"/>
    </source>
</evidence>
<reference evidence="4" key="1">
    <citation type="journal article" date="2021" name="Genome Biol. Evol.">
        <title>The assembled and annotated genome of the fairy-ring fungus Marasmius oreades.</title>
        <authorList>
            <person name="Hiltunen M."/>
            <person name="Ament-Velasquez S.L."/>
            <person name="Johannesson H."/>
        </authorList>
    </citation>
    <scope>NUCLEOTIDE SEQUENCE</scope>
    <source>
        <strain evidence="4">03SP1</strain>
    </source>
</reference>
<dbReference type="RefSeq" id="XP_043016756.1">
    <property type="nucleotide sequence ID" value="XM_043148042.1"/>
</dbReference>
<feature type="transmembrane region" description="Helical" evidence="2">
    <location>
        <begin position="176"/>
        <end position="195"/>
    </location>
</feature>
<evidence type="ECO:0000313" key="5">
    <source>
        <dbReference type="Proteomes" id="UP001049176"/>
    </source>
</evidence>
<feature type="transmembrane region" description="Helical" evidence="2">
    <location>
        <begin position="228"/>
        <end position="252"/>
    </location>
</feature>
<feature type="compositionally biased region" description="Basic and acidic residues" evidence="1">
    <location>
        <begin position="30"/>
        <end position="44"/>
    </location>
</feature>
<accession>A0A9P8AFU3</accession>
<evidence type="ECO:0000256" key="1">
    <source>
        <dbReference type="SAM" id="MobiDB-lite"/>
    </source>
</evidence>
<protein>
    <recommendedName>
        <fullName evidence="3">DUF6535 domain-containing protein</fullName>
    </recommendedName>
</protein>
<feature type="compositionally biased region" description="Gly residues" evidence="1">
    <location>
        <begin position="812"/>
        <end position="822"/>
    </location>
</feature>
<dbReference type="KEGG" id="more:E1B28_002059"/>
<evidence type="ECO:0000313" key="4">
    <source>
        <dbReference type="EMBL" id="KAG7100286.1"/>
    </source>
</evidence>
<name>A0A9P8AFU3_9AGAR</name>
<dbReference type="EMBL" id="CM032181">
    <property type="protein sequence ID" value="KAG7100286.1"/>
    <property type="molecule type" value="Genomic_DNA"/>
</dbReference>